<evidence type="ECO:0000256" key="4">
    <source>
        <dbReference type="ARBA" id="ARBA00022968"/>
    </source>
</evidence>
<evidence type="ECO:0000256" key="2">
    <source>
        <dbReference type="ARBA" id="ARBA00007727"/>
    </source>
</evidence>
<comment type="caution">
    <text evidence="9">The sequence shown here is derived from an EMBL/GenBank/DDBJ whole genome shotgun (WGS) entry which is preliminary data.</text>
</comment>
<dbReference type="InterPro" id="IPR025846">
    <property type="entry name" value="TBL_N"/>
</dbReference>
<dbReference type="EMBL" id="JAUIZM010000005">
    <property type="protein sequence ID" value="KAK1385781.1"/>
    <property type="molecule type" value="Genomic_DNA"/>
</dbReference>
<evidence type="ECO:0000313" key="10">
    <source>
        <dbReference type="Proteomes" id="UP001237642"/>
    </source>
</evidence>
<comment type="subcellular location">
    <subcellularLocation>
        <location evidence="1">Membrane</location>
        <topology evidence="1">Single-pass membrane protein</topology>
    </subcellularLocation>
</comment>
<keyword evidence="6" id="KW-0472">Membrane</keyword>
<reference evidence="9" key="1">
    <citation type="submission" date="2023-02" db="EMBL/GenBank/DDBJ databases">
        <title>Genome of toxic invasive species Heracleum sosnowskyi carries increased number of genes despite the absence of recent whole-genome duplications.</title>
        <authorList>
            <person name="Schelkunov M."/>
            <person name="Shtratnikova V."/>
            <person name="Makarenko M."/>
            <person name="Klepikova A."/>
            <person name="Omelchenko D."/>
            <person name="Novikova G."/>
            <person name="Obukhova E."/>
            <person name="Bogdanov V."/>
            <person name="Penin A."/>
            <person name="Logacheva M."/>
        </authorList>
    </citation>
    <scope>NUCLEOTIDE SEQUENCE</scope>
    <source>
        <strain evidence="9">Hsosn_3</strain>
        <tissue evidence="9">Leaf</tissue>
    </source>
</reference>
<dbReference type="InterPro" id="IPR043129">
    <property type="entry name" value="ATPase_NBD"/>
</dbReference>
<dbReference type="SUPFAM" id="SSF53067">
    <property type="entry name" value="Actin-like ATPase domain"/>
    <property type="match status" value="1"/>
</dbReference>
<reference evidence="9" key="2">
    <citation type="submission" date="2023-05" db="EMBL/GenBank/DDBJ databases">
        <authorList>
            <person name="Schelkunov M.I."/>
        </authorList>
    </citation>
    <scope>NUCLEOTIDE SEQUENCE</scope>
    <source>
        <strain evidence="9">Hsosn_3</strain>
        <tissue evidence="9">Leaf</tissue>
    </source>
</reference>
<keyword evidence="10" id="KW-1185">Reference proteome</keyword>
<gene>
    <name evidence="9" type="ORF">POM88_023516</name>
</gene>
<sequence>MSYCDLYHGQWVYDQNGPLYYNNSCPVLMQKQNCQGRRDKEYENWRWKPERCNLPRFDPKKFLELMRGKTLAFIGHSVTRNQMESMLCILWQRIVDWLALSFKNDEGIDLLKDSKGRTSSTASMAYGPQTHKNHSYSLTRPTYEELCSYLSDRIKNFVENSLREAKLFIKDIDEVSNFVFLLFRVL</sequence>
<evidence type="ECO:0000259" key="8">
    <source>
        <dbReference type="Pfam" id="PF14416"/>
    </source>
</evidence>
<organism evidence="9 10">
    <name type="scientific">Heracleum sosnowskyi</name>
    <dbReference type="NCBI Taxonomy" id="360622"/>
    <lineage>
        <taxon>Eukaryota</taxon>
        <taxon>Viridiplantae</taxon>
        <taxon>Streptophyta</taxon>
        <taxon>Embryophyta</taxon>
        <taxon>Tracheophyta</taxon>
        <taxon>Spermatophyta</taxon>
        <taxon>Magnoliopsida</taxon>
        <taxon>eudicotyledons</taxon>
        <taxon>Gunneridae</taxon>
        <taxon>Pentapetalae</taxon>
        <taxon>asterids</taxon>
        <taxon>campanulids</taxon>
        <taxon>Apiales</taxon>
        <taxon>Apiaceae</taxon>
        <taxon>Apioideae</taxon>
        <taxon>apioid superclade</taxon>
        <taxon>Tordylieae</taxon>
        <taxon>Tordyliinae</taxon>
        <taxon>Heracleum</taxon>
    </lineage>
</organism>
<evidence type="ECO:0000256" key="1">
    <source>
        <dbReference type="ARBA" id="ARBA00004167"/>
    </source>
</evidence>
<dbReference type="PANTHER" id="PTHR32285">
    <property type="entry name" value="PROTEIN TRICHOME BIREFRINGENCE-LIKE 9-RELATED"/>
    <property type="match status" value="1"/>
</dbReference>
<evidence type="ECO:0000256" key="6">
    <source>
        <dbReference type="ARBA" id="ARBA00023136"/>
    </source>
</evidence>
<dbReference type="Pfam" id="PF14416">
    <property type="entry name" value="PMR5N"/>
    <property type="match status" value="1"/>
</dbReference>
<dbReference type="InterPro" id="IPR029962">
    <property type="entry name" value="TBL"/>
</dbReference>
<dbReference type="GO" id="GO:0016413">
    <property type="term" value="F:O-acetyltransferase activity"/>
    <property type="evidence" value="ECO:0007669"/>
    <property type="project" value="InterPro"/>
</dbReference>
<evidence type="ECO:0000313" key="9">
    <source>
        <dbReference type="EMBL" id="KAK1385781.1"/>
    </source>
</evidence>
<dbReference type="Pfam" id="PF13839">
    <property type="entry name" value="PC-Esterase"/>
    <property type="match status" value="1"/>
</dbReference>
<dbReference type="InterPro" id="IPR026057">
    <property type="entry name" value="TBL_C"/>
</dbReference>
<keyword evidence="5" id="KW-1133">Transmembrane helix</keyword>
<comment type="similarity">
    <text evidence="2">Belongs to the PC-esterase family. TBL subfamily.</text>
</comment>
<evidence type="ECO:0008006" key="11">
    <source>
        <dbReference type="Google" id="ProtNLM"/>
    </source>
</evidence>
<dbReference type="PANTHER" id="PTHR32285:SF18">
    <property type="entry name" value="PROTEIN TRICHOME BIREFRINGENCE-LIKE 18"/>
    <property type="match status" value="1"/>
</dbReference>
<dbReference type="AlphaFoldDB" id="A0AAD8IJ04"/>
<keyword evidence="4" id="KW-0735">Signal-anchor</keyword>
<feature type="domain" description="Trichome birefringence-like N-terminal" evidence="8">
    <location>
        <begin position="4"/>
        <end position="53"/>
    </location>
</feature>
<name>A0AAD8IJ04_9APIA</name>
<protein>
    <recommendedName>
        <fullName evidence="11">Trichome birefringence-like N-terminal domain-containing protein</fullName>
    </recommendedName>
</protein>
<evidence type="ECO:0000256" key="5">
    <source>
        <dbReference type="ARBA" id="ARBA00022989"/>
    </source>
</evidence>
<evidence type="ECO:0000259" key="7">
    <source>
        <dbReference type="Pfam" id="PF13839"/>
    </source>
</evidence>
<keyword evidence="3" id="KW-0812">Transmembrane</keyword>
<feature type="domain" description="Trichome birefringence-like C-terminal" evidence="7">
    <location>
        <begin position="54"/>
        <end position="96"/>
    </location>
</feature>
<dbReference type="Proteomes" id="UP001237642">
    <property type="component" value="Unassembled WGS sequence"/>
</dbReference>
<accession>A0AAD8IJ04</accession>
<evidence type="ECO:0000256" key="3">
    <source>
        <dbReference type="ARBA" id="ARBA00022692"/>
    </source>
</evidence>
<proteinExistence type="inferred from homology"/>
<dbReference type="GO" id="GO:0016020">
    <property type="term" value="C:membrane"/>
    <property type="evidence" value="ECO:0007669"/>
    <property type="project" value="UniProtKB-SubCell"/>
</dbReference>
<dbReference type="GO" id="GO:0005794">
    <property type="term" value="C:Golgi apparatus"/>
    <property type="evidence" value="ECO:0007669"/>
    <property type="project" value="TreeGrafter"/>
</dbReference>